<feature type="compositionally biased region" description="Low complexity" evidence="1">
    <location>
        <begin position="132"/>
        <end position="141"/>
    </location>
</feature>
<feature type="region of interest" description="Disordered" evidence="1">
    <location>
        <begin position="132"/>
        <end position="172"/>
    </location>
</feature>
<protein>
    <submittedName>
        <fullName evidence="2">Uncharacterized protein</fullName>
    </submittedName>
</protein>
<organism evidence="2 3">
    <name type="scientific">Fusarium coffeatum</name>
    <dbReference type="NCBI Taxonomy" id="231269"/>
    <lineage>
        <taxon>Eukaryota</taxon>
        <taxon>Fungi</taxon>
        <taxon>Dikarya</taxon>
        <taxon>Ascomycota</taxon>
        <taxon>Pezizomycotina</taxon>
        <taxon>Sordariomycetes</taxon>
        <taxon>Hypocreomycetidae</taxon>
        <taxon>Hypocreales</taxon>
        <taxon>Nectriaceae</taxon>
        <taxon>Fusarium</taxon>
        <taxon>Fusarium incarnatum-equiseti species complex</taxon>
    </lineage>
</organism>
<evidence type="ECO:0000256" key="1">
    <source>
        <dbReference type="SAM" id="MobiDB-lite"/>
    </source>
</evidence>
<evidence type="ECO:0000313" key="3">
    <source>
        <dbReference type="Proteomes" id="UP000253153"/>
    </source>
</evidence>
<sequence>MAPTDETSKSNTASKAAGSGDADLAQAYRDLASLTSLCLASLASPRLNTPSPRIFPIAIHLHHEFPIPLGGPDKVIDLTLMPKPLDSCAIDQRFKWFRGEQAATNLENNLSNLESRLDAILAALEANSNLQASPAANAAQADESRKAGTTDSKEKPQDGANGDAVEDKKDTA</sequence>
<gene>
    <name evidence="2" type="ORF">FIESC28_11743</name>
</gene>
<proteinExistence type="predicted"/>
<reference evidence="2 3" key="1">
    <citation type="submission" date="2018-06" db="EMBL/GenBank/DDBJ databases">
        <title>Fusarium incarnatum-equiseti species complex species 28.</title>
        <authorList>
            <person name="Gardiner D.M."/>
        </authorList>
    </citation>
    <scope>NUCLEOTIDE SEQUENCE [LARGE SCALE GENOMIC DNA]</scope>
    <source>
        <strain evidence="2 3">FIESC_28</strain>
    </source>
</reference>
<dbReference type="OrthoDB" id="5398685at2759"/>
<evidence type="ECO:0000313" key="2">
    <source>
        <dbReference type="EMBL" id="RBR03572.1"/>
    </source>
</evidence>
<accession>A0A366QFQ9</accession>
<dbReference type="EMBL" id="QKXC01000474">
    <property type="protein sequence ID" value="RBR03572.1"/>
    <property type="molecule type" value="Genomic_DNA"/>
</dbReference>
<keyword evidence="3" id="KW-1185">Reference proteome</keyword>
<dbReference type="RefSeq" id="XP_031010085.1">
    <property type="nucleotide sequence ID" value="XM_031165857.1"/>
</dbReference>
<feature type="compositionally biased region" description="Basic and acidic residues" evidence="1">
    <location>
        <begin position="142"/>
        <end position="157"/>
    </location>
</feature>
<dbReference type="AlphaFoldDB" id="A0A366QFQ9"/>
<name>A0A366QFQ9_9HYPO</name>
<comment type="caution">
    <text evidence="2">The sequence shown here is derived from an EMBL/GenBank/DDBJ whole genome shotgun (WGS) entry which is preliminary data.</text>
</comment>
<dbReference type="GeneID" id="42001153"/>
<dbReference type="Proteomes" id="UP000253153">
    <property type="component" value="Unassembled WGS sequence"/>
</dbReference>